<dbReference type="EMBL" id="MU855360">
    <property type="protein sequence ID" value="KAK3905390.1"/>
    <property type="molecule type" value="Genomic_DNA"/>
</dbReference>
<dbReference type="PROSITE" id="PS50056">
    <property type="entry name" value="TYR_PHOSPHATASE_2"/>
    <property type="match status" value="1"/>
</dbReference>
<accession>A0AAN6RWB8</accession>
<organism evidence="7 8">
    <name type="scientific">Staphylotrichum tortipilum</name>
    <dbReference type="NCBI Taxonomy" id="2831512"/>
    <lineage>
        <taxon>Eukaryota</taxon>
        <taxon>Fungi</taxon>
        <taxon>Dikarya</taxon>
        <taxon>Ascomycota</taxon>
        <taxon>Pezizomycotina</taxon>
        <taxon>Sordariomycetes</taxon>
        <taxon>Sordariomycetidae</taxon>
        <taxon>Sordariales</taxon>
        <taxon>Chaetomiaceae</taxon>
        <taxon>Staphylotrichum</taxon>
    </lineage>
</organism>
<dbReference type="Gene3D" id="3.40.250.10">
    <property type="entry name" value="Rhodanese-like domain"/>
    <property type="match status" value="1"/>
</dbReference>
<feature type="region of interest" description="Disordered" evidence="3">
    <location>
        <begin position="254"/>
        <end position="273"/>
    </location>
</feature>
<feature type="domain" description="Tyrosine specific protein phosphatases" evidence="5">
    <location>
        <begin position="849"/>
        <end position="877"/>
    </location>
</feature>
<evidence type="ECO:0000313" key="8">
    <source>
        <dbReference type="Proteomes" id="UP001303889"/>
    </source>
</evidence>
<comment type="caution">
    <text evidence="7">The sequence shown here is derived from an EMBL/GenBank/DDBJ whole genome shotgun (WGS) entry which is preliminary data.</text>
</comment>
<name>A0AAN6RWB8_9PEZI</name>
<dbReference type="EC" id="3.1.3.48" evidence="2"/>
<dbReference type="GO" id="GO:0004725">
    <property type="term" value="F:protein tyrosine phosphatase activity"/>
    <property type="evidence" value="ECO:0007669"/>
    <property type="project" value="UniProtKB-EC"/>
</dbReference>
<evidence type="ECO:0000256" key="3">
    <source>
        <dbReference type="SAM" id="MobiDB-lite"/>
    </source>
</evidence>
<dbReference type="PROSITE" id="PS00383">
    <property type="entry name" value="TYR_PHOSPHATASE_1"/>
    <property type="match status" value="1"/>
</dbReference>
<dbReference type="InterPro" id="IPR003595">
    <property type="entry name" value="Tyr_Pase_cat"/>
</dbReference>
<dbReference type="SMART" id="SM00404">
    <property type="entry name" value="PTPc_motif"/>
    <property type="match status" value="1"/>
</dbReference>
<evidence type="ECO:0000259" key="6">
    <source>
        <dbReference type="PROSITE" id="PS50206"/>
    </source>
</evidence>
<keyword evidence="8" id="KW-1185">Reference proteome</keyword>
<comment type="similarity">
    <text evidence="1">Belongs to the protein-tyrosine phosphatase family. Non-receptor class subfamily.</text>
</comment>
<feature type="compositionally biased region" description="Low complexity" evidence="3">
    <location>
        <begin position="699"/>
        <end position="725"/>
    </location>
</feature>
<dbReference type="Pfam" id="PF00102">
    <property type="entry name" value="Y_phosphatase"/>
    <property type="match status" value="2"/>
</dbReference>
<dbReference type="InterPro" id="IPR050348">
    <property type="entry name" value="Protein-Tyr_Phosphatase"/>
</dbReference>
<gene>
    <name evidence="7" type="ORF">C8A05DRAFT_41664</name>
</gene>
<proteinExistence type="inferred from homology"/>
<dbReference type="AlphaFoldDB" id="A0AAN6RWB8"/>
<dbReference type="InterPro" id="IPR029021">
    <property type="entry name" value="Prot-tyrosine_phosphatase-like"/>
</dbReference>
<dbReference type="Gene3D" id="3.90.190.10">
    <property type="entry name" value="Protein tyrosine phosphatase superfamily"/>
    <property type="match status" value="1"/>
</dbReference>
<sequence length="1004" mass="107395">MPPEHRTTDRPCYYTMKTPAPLAAAGSQGLPHSRSNSPSYFSSKPPTSPIPSRPPSVGQPHPPKPSPGVSRGSIAHGGRTPSPNYFGIAVEPSVDTRDSCTAPHENWGSPSSVKSFAAGLSKQLPLDANPEFEAFRRQVDANRARMPFNLSASNFSVTAGGAHTPPVSTPFALQRPRPPKRHTQAVDGSDFPSLRAARRTAGLSSLGDAPASKAGREVVDPHGDSACLSAESQRSSSTASLNPPLFLSIHMTRHETASSPTPSPLQHPLGEGAISKSSPQLVALGRTGSPSPRLPGHPREGVAAHVPPAAGALPMISPAELKGLLESEQNADTLVLDLRVSPQFAQSRVRGALNLCIPTTLLKRATFNLQKLQQTFQADGDQEKFSNWRDASHLVVYDASSSDSRDATSATNMIKKFINEGYSGRAAILRGGFAAFAAAYPSLVDYSSSQPAASLSLGPGSISGGGRANLPPIIGGVVLPSTGSIPSPFFDNIRQNQDLVDGVGQLNVEVPSGLTQASLPRWLRDAASAADRGKRVSDKFLRIERTEQSRMREAYATFRPLDGRNAAAYRQAAKVRLSGIEKGGKNRYKDILPFDHARVKLQGRPEGSCDYVNASHLRATRSHKRYIASQGPLPATFEDFWSVIWDNDVRVIVMLTAESEGGQLKCHAYWKDTDFGPIKLRVLSETKVSLDVDKRRSQATMGTTTATTTPAAAAAADGQTTAAQTSAPDPLLPEGLRRRANTTTTLDPGPSSLSNQFIFPSQATWPVESQYVIIRKFVLTHTAHPSLPAREVTQLHYPSWPDFGAPAQPGHLLALIALANAMQRGGPLVDGPGALASASVLWGNMGGPESHEPARPMLVHCSAGCGRTGAFCTVDSVIDMLKRQRQHMLGPSPSGPANRDSAERDLDGDTTMGEETAGAQPCESLQPGAQSHADIDTSWLEDDTVDLIAQTVEDFRGQRLSMVQSLRQFVLCYETILEWIRRLQESAGRGADGRGRVRSGSLAF</sequence>
<dbReference type="InterPro" id="IPR000242">
    <property type="entry name" value="PTP_cat"/>
</dbReference>
<evidence type="ECO:0000313" key="7">
    <source>
        <dbReference type="EMBL" id="KAK3905390.1"/>
    </source>
</evidence>
<feature type="region of interest" description="Disordered" evidence="3">
    <location>
        <begin position="1"/>
        <end position="88"/>
    </location>
</feature>
<reference evidence="7" key="2">
    <citation type="submission" date="2023-05" db="EMBL/GenBank/DDBJ databases">
        <authorList>
            <consortium name="Lawrence Berkeley National Laboratory"/>
            <person name="Steindorff A."/>
            <person name="Hensen N."/>
            <person name="Bonometti L."/>
            <person name="Westerberg I."/>
            <person name="Brannstrom I.O."/>
            <person name="Guillou S."/>
            <person name="Cros-Aarteil S."/>
            <person name="Calhoun S."/>
            <person name="Haridas S."/>
            <person name="Kuo A."/>
            <person name="Mondo S."/>
            <person name="Pangilinan J."/>
            <person name="Riley R."/>
            <person name="Labutti K."/>
            <person name="Andreopoulos B."/>
            <person name="Lipzen A."/>
            <person name="Chen C."/>
            <person name="Yanf M."/>
            <person name="Daum C."/>
            <person name="Ng V."/>
            <person name="Clum A."/>
            <person name="Ohm R."/>
            <person name="Martin F."/>
            <person name="Silar P."/>
            <person name="Natvig D."/>
            <person name="Lalanne C."/>
            <person name="Gautier V."/>
            <person name="Ament-Velasquez S.L."/>
            <person name="Kruys A."/>
            <person name="Hutchinson M.I."/>
            <person name="Powell A.J."/>
            <person name="Barry K."/>
            <person name="Miller A.N."/>
            <person name="Grigoriev I.V."/>
            <person name="Debuchy R."/>
            <person name="Gladieux P."/>
            <person name="Thoren M.H."/>
            <person name="Johannesson H."/>
        </authorList>
    </citation>
    <scope>NUCLEOTIDE SEQUENCE</scope>
    <source>
        <strain evidence="7">CBS 103.79</strain>
    </source>
</reference>
<dbReference type="PRINTS" id="PR00700">
    <property type="entry name" value="PRTYPHPHTASE"/>
</dbReference>
<dbReference type="InterPro" id="IPR001763">
    <property type="entry name" value="Rhodanese-like_dom"/>
</dbReference>
<dbReference type="SUPFAM" id="SSF52821">
    <property type="entry name" value="Rhodanese/Cell cycle control phosphatase"/>
    <property type="match status" value="1"/>
</dbReference>
<dbReference type="PANTHER" id="PTHR19134:SF561">
    <property type="entry name" value="PROTEIN TYROSINE PHOSPHATASE 36E, ISOFORM A"/>
    <property type="match status" value="1"/>
</dbReference>
<evidence type="ECO:0000259" key="5">
    <source>
        <dbReference type="PROSITE" id="PS50056"/>
    </source>
</evidence>
<dbReference type="CDD" id="cd18533">
    <property type="entry name" value="PTP_fungal"/>
    <property type="match status" value="1"/>
</dbReference>
<protein>
    <recommendedName>
        <fullName evidence="2">protein-tyrosine-phosphatase</fullName>
        <ecNumber evidence="2">3.1.3.48</ecNumber>
    </recommendedName>
</protein>
<feature type="region of interest" description="Disordered" evidence="3">
    <location>
        <begin position="161"/>
        <end position="242"/>
    </location>
</feature>
<reference evidence="7" key="1">
    <citation type="journal article" date="2023" name="Mol. Phylogenet. Evol.">
        <title>Genome-scale phylogeny and comparative genomics of the fungal order Sordariales.</title>
        <authorList>
            <person name="Hensen N."/>
            <person name="Bonometti L."/>
            <person name="Westerberg I."/>
            <person name="Brannstrom I.O."/>
            <person name="Guillou S."/>
            <person name="Cros-Aarteil S."/>
            <person name="Calhoun S."/>
            <person name="Haridas S."/>
            <person name="Kuo A."/>
            <person name="Mondo S."/>
            <person name="Pangilinan J."/>
            <person name="Riley R."/>
            <person name="LaButti K."/>
            <person name="Andreopoulos B."/>
            <person name="Lipzen A."/>
            <person name="Chen C."/>
            <person name="Yan M."/>
            <person name="Daum C."/>
            <person name="Ng V."/>
            <person name="Clum A."/>
            <person name="Steindorff A."/>
            <person name="Ohm R.A."/>
            <person name="Martin F."/>
            <person name="Silar P."/>
            <person name="Natvig D.O."/>
            <person name="Lalanne C."/>
            <person name="Gautier V."/>
            <person name="Ament-Velasquez S.L."/>
            <person name="Kruys A."/>
            <person name="Hutchinson M.I."/>
            <person name="Powell A.J."/>
            <person name="Barry K."/>
            <person name="Miller A.N."/>
            <person name="Grigoriev I.V."/>
            <person name="Debuchy R."/>
            <person name="Gladieux P."/>
            <person name="Hiltunen Thoren M."/>
            <person name="Johannesson H."/>
        </authorList>
    </citation>
    <scope>NUCLEOTIDE SEQUENCE</scope>
    <source>
        <strain evidence="7">CBS 103.79</strain>
    </source>
</reference>
<dbReference type="FunFam" id="3.40.250.10:FF:000051">
    <property type="entry name" value="Protein tyrosine phosphatase (Pyp1), putative"/>
    <property type="match status" value="1"/>
</dbReference>
<evidence type="ECO:0000256" key="2">
    <source>
        <dbReference type="ARBA" id="ARBA00013064"/>
    </source>
</evidence>
<feature type="compositionally biased region" description="Basic and acidic residues" evidence="3">
    <location>
        <begin position="214"/>
        <end position="223"/>
    </location>
</feature>
<dbReference type="PROSITE" id="PS50206">
    <property type="entry name" value="RHODANESE_3"/>
    <property type="match status" value="1"/>
</dbReference>
<dbReference type="PROSITE" id="PS50055">
    <property type="entry name" value="TYR_PHOSPHATASE_PTP"/>
    <property type="match status" value="1"/>
</dbReference>
<feature type="compositionally biased region" description="Low complexity" evidence="3">
    <location>
        <begin position="229"/>
        <end position="240"/>
    </location>
</feature>
<dbReference type="InterPro" id="IPR036873">
    <property type="entry name" value="Rhodanese-like_dom_sf"/>
</dbReference>
<feature type="domain" description="Rhodanese" evidence="6">
    <location>
        <begin position="329"/>
        <end position="445"/>
    </location>
</feature>
<dbReference type="InterPro" id="IPR016130">
    <property type="entry name" value="Tyr_Pase_AS"/>
</dbReference>
<dbReference type="PANTHER" id="PTHR19134">
    <property type="entry name" value="RECEPTOR-TYPE TYROSINE-PROTEIN PHOSPHATASE"/>
    <property type="match status" value="1"/>
</dbReference>
<dbReference type="SMART" id="SM00450">
    <property type="entry name" value="RHOD"/>
    <property type="match status" value="1"/>
</dbReference>
<dbReference type="CDD" id="cd01446">
    <property type="entry name" value="DSP_MapKP"/>
    <property type="match status" value="1"/>
</dbReference>
<evidence type="ECO:0000256" key="1">
    <source>
        <dbReference type="ARBA" id="ARBA00009649"/>
    </source>
</evidence>
<dbReference type="SUPFAM" id="SSF52799">
    <property type="entry name" value="(Phosphotyrosine protein) phosphatases II"/>
    <property type="match status" value="1"/>
</dbReference>
<feature type="domain" description="Tyrosine-protein phosphatase" evidence="4">
    <location>
        <begin position="585"/>
        <end position="979"/>
    </location>
</feature>
<feature type="region of interest" description="Disordered" evidence="3">
    <location>
        <begin position="887"/>
        <end position="932"/>
    </location>
</feature>
<feature type="region of interest" description="Disordered" evidence="3">
    <location>
        <begin position="699"/>
        <end position="735"/>
    </location>
</feature>
<dbReference type="Proteomes" id="UP001303889">
    <property type="component" value="Unassembled WGS sequence"/>
</dbReference>
<dbReference type="SMART" id="SM00194">
    <property type="entry name" value="PTPc"/>
    <property type="match status" value="1"/>
</dbReference>
<dbReference type="InterPro" id="IPR000387">
    <property type="entry name" value="Tyr_Pase_dom"/>
</dbReference>
<evidence type="ECO:0000259" key="4">
    <source>
        <dbReference type="PROSITE" id="PS50055"/>
    </source>
</evidence>
<dbReference type="Pfam" id="PF00581">
    <property type="entry name" value="Rhodanese"/>
    <property type="match status" value="1"/>
</dbReference>